<dbReference type="PANTHER" id="PTHR20961">
    <property type="entry name" value="GLYCOSYLTRANSFERASE"/>
    <property type="match status" value="1"/>
</dbReference>
<dbReference type="AlphaFoldDB" id="A0A8R1TTE4"/>
<evidence type="ECO:0000313" key="13">
    <source>
        <dbReference type="EnsemblMetazoa" id="OVOC4008.1"/>
    </source>
</evidence>
<dbReference type="InterPro" id="IPR049625">
    <property type="entry name" value="Glyco_transf_61_cat"/>
</dbReference>
<dbReference type="PANTHER" id="PTHR20961:SF148">
    <property type="entry name" value="EGF DOMAIN-SPECIFIC O-LINKED N-ACETYLGLUCOSAMINE TRANSFERASE"/>
    <property type="match status" value="1"/>
</dbReference>
<dbReference type="EMBL" id="CMVM020000123">
    <property type="status" value="NOT_ANNOTATED_CDS"/>
    <property type="molecule type" value="Genomic_DNA"/>
</dbReference>
<keyword evidence="14" id="KW-1185">Reference proteome</keyword>
<comment type="catalytic activity">
    <reaction evidence="9">
        <text>L-seryl-[protein] + UDP-N-acetyl-alpha-D-glucosamine = 3-O-(N-acetyl-beta-D-glucosaminyl)-L-seryl-[protein] + UDP + H(+)</text>
        <dbReference type="Rhea" id="RHEA:48904"/>
        <dbReference type="Rhea" id="RHEA-COMP:9863"/>
        <dbReference type="Rhea" id="RHEA-COMP:12251"/>
        <dbReference type="ChEBI" id="CHEBI:15378"/>
        <dbReference type="ChEBI" id="CHEBI:29999"/>
        <dbReference type="ChEBI" id="CHEBI:57705"/>
        <dbReference type="ChEBI" id="CHEBI:58223"/>
        <dbReference type="ChEBI" id="CHEBI:90838"/>
        <dbReference type="EC" id="2.4.1.255"/>
    </reaction>
</comment>
<reference evidence="13" key="2">
    <citation type="submission" date="2022-06" db="UniProtKB">
        <authorList>
            <consortium name="EnsemblMetazoa"/>
        </authorList>
    </citation>
    <scope>IDENTIFICATION</scope>
</reference>
<evidence type="ECO:0000313" key="14">
    <source>
        <dbReference type="Proteomes" id="UP000024404"/>
    </source>
</evidence>
<dbReference type="Pfam" id="PF04577">
    <property type="entry name" value="Glyco_transf_61"/>
    <property type="match status" value="1"/>
</dbReference>
<dbReference type="GO" id="GO:0005788">
    <property type="term" value="C:endoplasmic reticulum lumen"/>
    <property type="evidence" value="ECO:0007669"/>
    <property type="project" value="TreeGrafter"/>
</dbReference>
<evidence type="ECO:0000256" key="10">
    <source>
        <dbReference type="ARBA" id="ARBA00049432"/>
    </source>
</evidence>
<name>A0A8R1TTE4_ONCVO</name>
<feature type="domain" description="Glycosyltransferase 61 catalytic" evidence="12">
    <location>
        <begin position="343"/>
        <end position="428"/>
    </location>
</feature>
<evidence type="ECO:0000256" key="9">
    <source>
        <dbReference type="ARBA" id="ARBA00048317"/>
    </source>
</evidence>
<evidence type="ECO:0000256" key="11">
    <source>
        <dbReference type="SAM" id="SignalP"/>
    </source>
</evidence>
<evidence type="ECO:0000256" key="5">
    <source>
        <dbReference type="ARBA" id="ARBA00022824"/>
    </source>
</evidence>
<dbReference type="EnsemblMetazoa" id="OVOC4008.1">
    <property type="protein sequence ID" value="OVOC4008.1"/>
    <property type="gene ID" value="WBGene00240817"/>
</dbReference>
<evidence type="ECO:0000256" key="4">
    <source>
        <dbReference type="ARBA" id="ARBA00022729"/>
    </source>
</evidence>
<dbReference type="EC" id="2.4.1.255" evidence="1"/>
<evidence type="ECO:0000256" key="3">
    <source>
        <dbReference type="ARBA" id="ARBA00022679"/>
    </source>
</evidence>
<evidence type="ECO:0000256" key="2">
    <source>
        <dbReference type="ARBA" id="ARBA00022676"/>
    </source>
</evidence>
<evidence type="ECO:0000256" key="7">
    <source>
        <dbReference type="ARBA" id="ARBA00040944"/>
    </source>
</evidence>
<dbReference type="GO" id="GO:0097363">
    <property type="term" value="F:protein O-acetylglucosaminyltransferase activity"/>
    <property type="evidence" value="ECO:0007669"/>
    <property type="project" value="UniProtKB-EC"/>
</dbReference>
<feature type="chain" id="PRO_5035838208" description="EGF domain-specific O-linked N-acetylglucosamine transferase" evidence="11">
    <location>
        <begin position="20"/>
        <end position="521"/>
    </location>
</feature>
<feature type="signal peptide" evidence="11">
    <location>
        <begin position="1"/>
        <end position="19"/>
    </location>
</feature>
<evidence type="ECO:0000256" key="1">
    <source>
        <dbReference type="ARBA" id="ARBA00011970"/>
    </source>
</evidence>
<keyword evidence="4 11" id="KW-0732">Signal</keyword>
<evidence type="ECO:0000256" key="6">
    <source>
        <dbReference type="ARBA" id="ARBA00023180"/>
    </source>
</evidence>
<protein>
    <recommendedName>
        <fullName evidence="7">EGF domain-specific O-linked N-acetylglucosamine transferase</fullName>
        <ecNumber evidence="1">2.4.1.255</ecNumber>
    </recommendedName>
    <alternativeName>
        <fullName evidence="8">Extracellular O-linked N-acetylglucosamine transferase</fullName>
    </alternativeName>
</protein>
<evidence type="ECO:0000259" key="12">
    <source>
        <dbReference type="Pfam" id="PF04577"/>
    </source>
</evidence>
<reference evidence="14" key="1">
    <citation type="submission" date="2013-10" db="EMBL/GenBank/DDBJ databases">
        <title>Genome sequencing of Onchocerca volvulus.</title>
        <authorList>
            <person name="Cotton J."/>
            <person name="Tsai J."/>
            <person name="Stanley E."/>
            <person name="Tracey A."/>
            <person name="Holroyd N."/>
            <person name="Lustigman S."/>
            <person name="Berriman M."/>
        </authorList>
    </citation>
    <scope>NUCLEOTIDE SEQUENCE</scope>
</reference>
<keyword evidence="6" id="KW-0325">Glycoprotein</keyword>
<keyword evidence="2" id="KW-0328">Glycosyltransferase</keyword>
<comment type="catalytic activity">
    <reaction evidence="10">
        <text>L-threonyl-[protein] + UDP-N-acetyl-alpha-D-glucosamine = 3-O-(N-acetyl-beta-D-glucosaminyl)-L-threonyl-[protein] + UDP + H(+)</text>
        <dbReference type="Rhea" id="RHEA:48908"/>
        <dbReference type="Rhea" id="RHEA-COMP:11060"/>
        <dbReference type="Rhea" id="RHEA-COMP:12252"/>
        <dbReference type="ChEBI" id="CHEBI:15378"/>
        <dbReference type="ChEBI" id="CHEBI:30013"/>
        <dbReference type="ChEBI" id="CHEBI:57705"/>
        <dbReference type="ChEBI" id="CHEBI:58223"/>
        <dbReference type="ChEBI" id="CHEBI:90840"/>
        <dbReference type="EC" id="2.4.1.255"/>
    </reaction>
</comment>
<sequence>MYKIMLLISLLFSPLATKGSDLIDSLHLPEEHIQYWVNRDYTVRNLCFKNEVCQLKYLINNKHCWGYEPNCDPSSSYSVKRAKCTKPNSWGLSSTESQLEIFQKQGDFPKLSEIFHTIEPICISNTTEGSFLKCSSHLRFCRAKNIFFNFKNLNSKTSKRYRNDVIQKGQVGGNCDAAFNKKLLQSRMDEKSYLQSWAHELEYFASYPDFRISEHRCDVIFDKPTVLIKLDASVNMYHHFCDFVNLYASQHINGSIDMDIDILWWDTWSHGFVDPTFGVTWHAFTVNKPHELINLDGKMVCFRNAMFSMLARQRFGLYYNMPLVRSGLIHAFSRHILHRLMIRQNGPLLDKVRVTLLSRSTPFRKIINENELMEVLKDIPGIIERRVDYNSSITFLQQLEITHNSDLFIGMHGSGLTHLLFLPDWAVIFELYNCGDVNCYLDLARLRGVKYFTWTKSDKIFPVGEDIHPQTGKVHQKFRNYRFDRDEFRRLILMQVEYVRRHPAYVIEIRKQKRKQYNDEL</sequence>
<dbReference type="Proteomes" id="UP000024404">
    <property type="component" value="Unassembled WGS sequence"/>
</dbReference>
<proteinExistence type="predicted"/>
<keyword evidence="5" id="KW-0256">Endoplasmic reticulum</keyword>
<organism evidence="13 14">
    <name type="scientific">Onchocerca volvulus</name>
    <dbReference type="NCBI Taxonomy" id="6282"/>
    <lineage>
        <taxon>Eukaryota</taxon>
        <taxon>Metazoa</taxon>
        <taxon>Ecdysozoa</taxon>
        <taxon>Nematoda</taxon>
        <taxon>Chromadorea</taxon>
        <taxon>Rhabditida</taxon>
        <taxon>Spirurina</taxon>
        <taxon>Spiruromorpha</taxon>
        <taxon>Filarioidea</taxon>
        <taxon>Onchocercidae</taxon>
        <taxon>Onchocerca</taxon>
    </lineage>
</organism>
<evidence type="ECO:0000256" key="8">
    <source>
        <dbReference type="ARBA" id="ARBA00042574"/>
    </source>
</evidence>
<accession>A0A8R1TTE4</accession>
<dbReference type="InterPro" id="IPR007657">
    <property type="entry name" value="Glycosyltransferase_61"/>
</dbReference>
<keyword evidence="3" id="KW-0808">Transferase</keyword>